<dbReference type="GO" id="GO:0016740">
    <property type="term" value="F:transferase activity"/>
    <property type="evidence" value="ECO:0007669"/>
    <property type="project" value="UniProtKB-KW"/>
</dbReference>
<dbReference type="NCBIfam" id="NF040521">
    <property type="entry name" value="C45_proenzyme"/>
    <property type="match status" value="1"/>
</dbReference>
<reference evidence="2 3" key="1">
    <citation type="submission" date="2017-01" db="EMBL/GenBank/DDBJ databases">
        <authorList>
            <person name="Varghese N."/>
            <person name="Submissions S."/>
        </authorList>
    </citation>
    <scope>NUCLEOTIDE SEQUENCE [LARGE SCALE GENOMIC DNA]</scope>
    <source>
        <strain evidence="2 3">ATCC 700171</strain>
    </source>
</reference>
<dbReference type="InterPro" id="IPR047801">
    <property type="entry name" value="Peptidase_C45"/>
</dbReference>
<accession>A0A1N6P273</accession>
<organism evidence="2 3">
    <name type="scientific">Paracoccus thiocyanatus</name>
    <dbReference type="NCBI Taxonomy" id="34006"/>
    <lineage>
        <taxon>Bacteria</taxon>
        <taxon>Pseudomonadati</taxon>
        <taxon>Pseudomonadota</taxon>
        <taxon>Alphaproteobacteria</taxon>
        <taxon>Rhodobacterales</taxon>
        <taxon>Paracoccaceae</taxon>
        <taxon>Paracoccus</taxon>
    </lineage>
</organism>
<dbReference type="PANTHER" id="PTHR34180">
    <property type="entry name" value="PEPTIDASE C45"/>
    <property type="match status" value="1"/>
</dbReference>
<name>A0A1N6P273_9RHOB</name>
<dbReference type="InterPro" id="IPR047794">
    <property type="entry name" value="C45_proenzyme-like"/>
</dbReference>
<dbReference type="PANTHER" id="PTHR34180:SF1">
    <property type="entry name" value="BETA-ALANYL-DOPAMINE_CARCININE HYDROLASE"/>
    <property type="match status" value="1"/>
</dbReference>
<dbReference type="Gene3D" id="3.60.60.10">
    <property type="entry name" value="Penicillin V Acylase, Chain A"/>
    <property type="match status" value="1"/>
</dbReference>
<feature type="domain" description="Peptidase C45 hydrolase" evidence="1">
    <location>
        <begin position="110"/>
        <end position="322"/>
    </location>
</feature>
<dbReference type="RefSeq" id="WP_149764081.1">
    <property type="nucleotide sequence ID" value="NZ_FTMK01000002.1"/>
</dbReference>
<protein>
    <submittedName>
        <fullName evidence="2">Acyl-coenzyme A:6-aminopenicillanic acid acyl-transferase</fullName>
    </submittedName>
</protein>
<dbReference type="EMBL" id="FTMK01000002">
    <property type="protein sequence ID" value="SIP98440.1"/>
    <property type="molecule type" value="Genomic_DNA"/>
</dbReference>
<dbReference type="Proteomes" id="UP000323956">
    <property type="component" value="Unassembled WGS sequence"/>
</dbReference>
<dbReference type="OrthoDB" id="6793339at2"/>
<dbReference type="Pfam" id="PF03417">
    <property type="entry name" value="AAT"/>
    <property type="match status" value="1"/>
</dbReference>
<proteinExistence type="predicted"/>
<dbReference type="InterPro" id="IPR005079">
    <property type="entry name" value="Peptidase_C45_hydrolase"/>
</dbReference>
<evidence type="ECO:0000313" key="2">
    <source>
        <dbReference type="EMBL" id="SIP98440.1"/>
    </source>
</evidence>
<gene>
    <name evidence="2" type="ORF">SAMN05421641_102210</name>
</gene>
<keyword evidence="2" id="KW-0808">Transferase</keyword>
<sequence length="338" mass="36000">MSESHELGWRRIGGPPHEIGRALGLAGRKAVHRHLLSSDYFRDITGPAHAPAVARMAQATRARFPAIWAEIEGLAQGLDLPVDQVFAWNCRGDLRARMPDGCTTVMVPGDEPVLAHNEDGLPFFRGACFIAEVAGADAPAFRAFCYPGSIPGHTFAFNQAGLAQTVNNIRLTGVEPAIPRMVLGRAVIGARSLDQALAILETDAGSGGFHFALSSTADRRVLSVEFGRNEVSVVQVDAPTAHANHALHHQGGLASQIVTDSSRDRQVRADALLAQGLDPLAILRDESGAGLPIRRDAADDPDDENTLGTAILRLTSKGIRWSIHDRPAGPPAYSGTGF</sequence>
<evidence type="ECO:0000259" key="1">
    <source>
        <dbReference type="Pfam" id="PF03417"/>
    </source>
</evidence>
<evidence type="ECO:0000313" key="3">
    <source>
        <dbReference type="Proteomes" id="UP000323956"/>
    </source>
</evidence>
<dbReference type="AlphaFoldDB" id="A0A1N6P273"/>